<feature type="compositionally biased region" description="Low complexity" evidence="1">
    <location>
        <begin position="29"/>
        <end position="48"/>
    </location>
</feature>
<organism evidence="2 3">
    <name type="scientific">Rotaria magnacalcarata</name>
    <dbReference type="NCBI Taxonomy" id="392030"/>
    <lineage>
        <taxon>Eukaryota</taxon>
        <taxon>Metazoa</taxon>
        <taxon>Spiralia</taxon>
        <taxon>Gnathifera</taxon>
        <taxon>Rotifera</taxon>
        <taxon>Eurotatoria</taxon>
        <taxon>Bdelloidea</taxon>
        <taxon>Philodinida</taxon>
        <taxon>Philodinidae</taxon>
        <taxon>Rotaria</taxon>
    </lineage>
</organism>
<feature type="compositionally biased region" description="Low complexity" evidence="1">
    <location>
        <begin position="152"/>
        <end position="163"/>
    </location>
</feature>
<feature type="non-terminal residue" evidence="2">
    <location>
        <position position="1"/>
    </location>
</feature>
<name>A0A8S3J101_9BILA</name>
<gene>
    <name evidence="2" type="ORF">SMN809_LOCUS78362</name>
</gene>
<comment type="caution">
    <text evidence="2">The sequence shown here is derived from an EMBL/GenBank/DDBJ whole genome shotgun (WGS) entry which is preliminary data.</text>
</comment>
<evidence type="ECO:0000256" key="1">
    <source>
        <dbReference type="SAM" id="MobiDB-lite"/>
    </source>
</evidence>
<evidence type="ECO:0000313" key="2">
    <source>
        <dbReference type="EMBL" id="CAF5211050.1"/>
    </source>
</evidence>
<feature type="region of interest" description="Disordered" evidence="1">
    <location>
        <begin position="1"/>
        <end position="48"/>
    </location>
</feature>
<feature type="region of interest" description="Disordered" evidence="1">
    <location>
        <begin position="74"/>
        <end position="93"/>
    </location>
</feature>
<dbReference type="Proteomes" id="UP000676336">
    <property type="component" value="Unassembled WGS sequence"/>
</dbReference>
<feature type="compositionally biased region" description="Basic residues" evidence="1">
    <location>
        <begin position="1"/>
        <end position="11"/>
    </location>
</feature>
<feature type="compositionally biased region" description="Polar residues" evidence="1">
    <location>
        <begin position="164"/>
        <end position="180"/>
    </location>
</feature>
<reference evidence="2" key="1">
    <citation type="submission" date="2021-02" db="EMBL/GenBank/DDBJ databases">
        <authorList>
            <person name="Nowell W R."/>
        </authorList>
    </citation>
    <scope>NUCLEOTIDE SEQUENCE</scope>
</reference>
<proteinExistence type="predicted"/>
<sequence>GRNRAFRRARRLLSVYGGGEREQQEEEQQQQQQQQQHQQHQQQQQQSNTLINQSNINNDENNNNYHSCKDQFRVKKAKKNHLPSSQNDSRKQSNRFLNQDLNLDTSSTNVSFNLKQIKPISIENKFKWNLKGNHKFSPSNHSNYINPDDLEQQQQQRQQQSSSNYTSTSNVHDFITKAQQ</sequence>
<protein>
    <submittedName>
        <fullName evidence="2">Uncharacterized protein</fullName>
    </submittedName>
</protein>
<dbReference type="AlphaFoldDB" id="A0A8S3J101"/>
<feature type="compositionally biased region" description="Polar residues" evidence="1">
    <location>
        <begin position="136"/>
        <end position="145"/>
    </location>
</feature>
<evidence type="ECO:0000313" key="3">
    <source>
        <dbReference type="Proteomes" id="UP000676336"/>
    </source>
</evidence>
<accession>A0A8S3J101</accession>
<dbReference type="EMBL" id="CAJOBI010339638">
    <property type="protein sequence ID" value="CAF5211050.1"/>
    <property type="molecule type" value="Genomic_DNA"/>
</dbReference>
<feature type="region of interest" description="Disordered" evidence="1">
    <location>
        <begin position="133"/>
        <end position="180"/>
    </location>
</feature>